<gene>
    <name evidence="2" type="ORF">LTR24_002619</name>
</gene>
<dbReference type="Pfam" id="PF13409">
    <property type="entry name" value="GST_N_2"/>
    <property type="match status" value="1"/>
</dbReference>
<keyword evidence="3" id="KW-1185">Reference proteome</keyword>
<dbReference type="PROSITE" id="PS51354">
    <property type="entry name" value="GLUTAREDOXIN_2"/>
    <property type="match status" value="1"/>
</dbReference>
<dbReference type="SFLD" id="SFLDG00358">
    <property type="entry name" value="Main_(cytGST)"/>
    <property type="match status" value="1"/>
</dbReference>
<sequence length="259" mass="29111">MGDATDDTKEKLILYTNHGCPWAHRAHVILKELGLAYEETTIDLERPREEWYLKINDRGLVPTLQHTHPLFAEPAIVIESALVVQYVIDAFPHLSGHVLPAAKDAKSAYARYTIHLLTDTWFNKVNQFTFKATLASGTDEAAAKADELFDAISTHIEPKLAKALGTSGTGPFVGGAERMTLFERKILVAPFILRLHDFSDGSILPSSLSSRLNSLPAYSKWSKALVAQESVTFIWNKEEMVKRTLRRMPDMRKKYGMSR</sequence>
<feature type="domain" description="GST N-terminal" evidence="1">
    <location>
        <begin position="10"/>
        <end position="95"/>
    </location>
</feature>
<evidence type="ECO:0000313" key="2">
    <source>
        <dbReference type="EMBL" id="KAK5096214.1"/>
    </source>
</evidence>
<dbReference type="SFLD" id="SFLDS00019">
    <property type="entry name" value="Glutathione_Transferase_(cytos"/>
    <property type="match status" value="1"/>
</dbReference>
<dbReference type="PROSITE" id="PS50404">
    <property type="entry name" value="GST_NTER"/>
    <property type="match status" value="1"/>
</dbReference>
<dbReference type="Gene3D" id="3.40.30.10">
    <property type="entry name" value="Glutaredoxin"/>
    <property type="match status" value="1"/>
</dbReference>
<dbReference type="SUPFAM" id="SSF52833">
    <property type="entry name" value="Thioredoxin-like"/>
    <property type="match status" value="1"/>
</dbReference>
<dbReference type="InterPro" id="IPR040079">
    <property type="entry name" value="Glutathione_S-Trfase"/>
</dbReference>
<organism evidence="2 3">
    <name type="scientific">Lithohypha guttulata</name>
    <dbReference type="NCBI Taxonomy" id="1690604"/>
    <lineage>
        <taxon>Eukaryota</taxon>
        <taxon>Fungi</taxon>
        <taxon>Dikarya</taxon>
        <taxon>Ascomycota</taxon>
        <taxon>Pezizomycotina</taxon>
        <taxon>Eurotiomycetes</taxon>
        <taxon>Chaetothyriomycetidae</taxon>
        <taxon>Chaetothyriales</taxon>
        <taxon>Trichomeriaceae</taxon>
        <taxon>Lithohypha</taxon>
    </lineage>
</organism>
<dbReference type="Proteomes" id="UP001345013">
    <property type="component" value="Unassembled WGS sequence"/>
</dbReference>
<dbReference type="CDD" id="cd00570">
    <property type="entry name" value="GST_N_family"/>
    <property type="match status" value="1"/>
</dbReference>
<dbReference type="InterPro" id="IPR050983">
    <property type="entry name" value="GST_Omega/HSP26"/>
</dbReference>
<accession>A0ABR0KH05</accession>
<dbReference type="PANTHER" id="PTHR43968">
    <property type="match status" value="1"/>
</dbReference>
<protein>
    <recommendedName>
        <fullName evidence="1">GST N-terminal domain-containing protein</fullName>
    </recommendedName>
</protein>
<dbReference type="PANTHER" id="PTHR43968:SF8">
    <property type="entry name" value="S-TRANSFERASE, PUTATIVE (AFU_ORTHOLOGUE AFUA_2G00590)-RELATED"/>
    <property type="match status" value="1"/>
</dbReference>
<name>A0ABR0KH05_9EURO</name>
<reference evidence="2 3" key="1">
    <citation type="submission" date="2023-08" db="EMBL/GenBank/DDBJ databases">
        <title>Black Yeasts Isolated from many extreme environments.</title>
        <authorList>
            <person name="Coleine C."/>
            <person name="Stajich J.E."/>
            <person name="Selbmann L."/>
        </authorList>
    </citation>
    <scope>NUCLEOTIDE SEQUENCE [LARGE SCALE GENOMIC DNA]</scope>
    <source>
        <strain evidence="2 3">CCFEE 5885</strain>
    </source>
</reference>
<dbReference type="Gene3D" id="1.20.1050.10">
    <property type="match status" value="1"/>
</dbReference>
<evidence type="ECO:0000259" key="1">
    <source>
        <dbReference type="PROSITE" id="PS50404"/>
    </source>
</evidence>
<comment type="caution">
    <text evidence="2">The sequence shown here is derived from an EMBL/GenBank/DDBJ whole genome shotgun (WGS) entry which is preliminary data.</text>
</comment>
<dbReference type="InterPro" id="IPR036249">
    <property type="entry name" value="Thioredoxin-like_sf"/>
</dbReference>
<evidence type="ECO:0000313" key="3">
    <source>
        <dbReference type="Proteomes" id="UP001345013"/>
    </source>
</evidence>
<dbReference type="InterPro" id="IPR004045">
    <property type="entry name" value="Glutathione_S-Trfase_N"/>
</dbReference>
<proteinExistence type="predicted"/>
<dbReference type="EMBL" id="JAVRRG010000023">
    <property type="protein sequence ID" value="KAK5096214.1"/>
    <property type="molecule type" value="Genomic_DNA"/>
</dbReference>